<feature type="signal peptide" evidence="1">
    <location>
        <begin position="1"/>
        <end position="23"/>
    </location>
</feature>
<gene>
    <name evidence="2" type="ORF">OS493_005036</name>
</gene>
<feature type="chain" id="PRO_5040902339" evidence="1">
    <location>
        <begin position="24"/>
        <end position="69"/>
    </location>
</feature>
<keyword evidence="3" id="KW-1185">Reference proteome</keyword>
<dbReference type="AlphaFoldDB" id="A0A9W9Z7A9"/>
<name>A0A9W9Z7A9_9CNID</name>
<evidence type="ECO:0000256" key="1">
    <source>
        <dbReference type="SAM" id="SignalP"/>
    </source>
</evidence>
<accession>A0A9W9Z7A9</accession>
<evidence type="ECO:0000313" key="2">
    <source>
        <dbReference type="EMBL" id="KAJ7374694.1"/>
    </source>
</evidence>
<sequence>MQHFKALVVLVCFVAVCISFTEAWHVGHGKVGKRDGKEPVRDYNRPRMDDEARLEARRNHIEDWVRRRN</sequence>
<protein>
    <submittedName>
        <fullName evidence="2">Uncharacterized protein</fullName>
    </submittedName>
</protein>
<dbReference type="EMBL" id="MU826827">
    <property type="protein sequence ID" value="KAJ7374694.1"/>
    <property type="molecule type" value="Genomic_DNA"/>
</dbReference>
<proteinExistence type="predicted"/>
<evidence type="ECO:0000313" key="3">
    <source>
        <dbReference type="Proteomes" id="UP001163046"/>
    </source>
</evidence>
<comment type="caution">
    <text evidence="2">The sequence shown here is derived from an EMBL/GenBank/DDBJ whole genome shotgun (WGS) entry which is preliminary data.</text>
</comment>
<dbReference type="Proteomes" id="UP001163046">
    <property type="component" value="Unassembled WGS sequence"/>
</dbReference>
<organism evidence="2 3">
    <name type="scientific">Desmophyllum pertusum</name>
    <dbReference type="NCBI Taxonomy" id="174260"/>
    <lineage>
        <taxon>Eukaryota</taxon>
        <taxon>Metazoa</taxon>
        <taxon>Cnidaria</taxon>
        <taxon>Anthozoa</taxon>
        <taxon>Hexacorallia</taxon>
        <taxon>Scleractinia</taxon>
        <taxon>Caryophylliina</taxon>
        <taxon>Caryophylliidae</taxon>
        <taxon>Desmophyllum</taxon>
    </lineage>
</organism>
<keyword evidence="1" id="KW-0732">Signal</keyword>
<reference evidence="2" key="1">
    <citation type="submission" date="2023-01" db="EMBL/GenBank/DDBJ databases">
        <title>Genome assembly of the deep-sea coral Lophelia pertusa.</title>
        <authorList>
            <person name="Herrera S."/>
            <person name="Cordes E."/>
        </authorList>
    </citation>
    <scope>NUCLEOTIDE SEQUENCE</scope>
    <source>
        <strain evidence="2">USNM1676648</strain>
        <tissue evidence="2">Polyp</tissue>
    </source>
</reference>